<dbReference type="GO" id="GO:0016020">
    <property type="term" value="C:membrane"/>
    <property type="evidence" value="ECO:0007669"/>
    <property type="project" value="InterPro"/>
</dbReference>
<dbReference type="PANTHER" id="PTHR37944">
    <property type="entry name" value="PORIN B"/>
    <property type="match status" value="1"/>
</dbReference>
<dbReference type="InterPro" id="IPR007049">
    <property type="entry name" value="Carb-sel_porin_OprB"/>
</dbReference>
<evidence type="ECO:0000256" key="2">
    <source>
        <dbReference type="RuleBase" id="RU363072"/>
    </source>
</evidence>
<feature type="chain" id="PRO_5011825492" evidence="2">
    <location>
        <begin position="20"/>
        <end position="411"/>
    </location>
</feature>
<dbReference type="Proteomes" id="UP000198393">
    <property type="component" value="Unassembled WGS sequence"/>
</dbReference>
<keyword evidence="4" id="KW-1185">Reference proteome</keyword>
<dbReference type="InterPro" id="IPR052932">
    <property type="entry name" value="OprB_Porin"/>
</dbReference>
<gene>
    <name evidence="3" type="ORF">SAMN05421640_3179</name>
</gene>
<organism evidence="3 4">
    <name type="scientific">Ekhidna lutea</name>
    <dbReference type="NCBI Taxonomy" id="447679"/>
    <lineage>
        <taxon>Bacteria</taxon>
        <taxon>Pseudomonadati</taxon>
        <taxon>Bacteroidota</taxon>
        <taxon>Cytophagia</taxon>
        <taxon>Cytophagales</taxon>
        <taxon>Reichenbachiellaceae</taxon>
        <taxon>Ekhidna</taxon>
    </lineage>
</organism>
<dbReference type="Gene3D" id="2.40.160.180">
    <property type="entry name" value="Carbohydrate-selective porin OprB"/>
    <property type="match status" value="1"/>
</dbReference>
<protein>
    <submittedName>
        <fullName evidence="3">Porin</fullName>
    </submittedName>
</protein>
<dbReference type="GO" id="GO:0008643">
    <property type="term" value="P:carbohydrate transport"/>
    <property type="evidence" value="ECO:0007669"/>
    <property type="project" value="InterPro"/>
</dbReference>
<dbReference type="OrthoDB" id="545475at2"/>
<dbReference type="EMBL" id="FZPD01000005">
    <property type="protein sequence ID" value="SNT28477.1"/>
    <property type="molecule type" value="Genomic_DNA"/>
</dbReference>
<comment type="similarity">
    <text evidence="1 2">Belongs to the OprB family.</text>
</comment>
<evidence type="ECO:0000313" key="4">
    <source>
        <dbReference type="Proteomes" id="UP000198393"/>
    </source>
</evidence>
<feature type="signal peptide" evidence="2">
    <location>
        <begin position="1"/>
        <end position="19"/>
    </location>
</feature>
<dbReference type="RefSeq" id="WP_144017449.1">
    <property type="nucleotide sequence ID" value="NZ_FZPD01000005.1"/>
</dbReference>
<proteinExistence type="inferred from homology"/>
<evidence type="ECO:0000313" key="3">
    <source>
        <dbReference type="EMBL" id="SNT28477.1"/>
    </source>
</evidence>
<sequence>MNRKVLVTILSLYSLFINAQSDSTKSWLELEAVYSALPWFNAHGGLETGFVYMDNADVTAKINFDQLLNLKDNFSLFVYGLGNHGDRATDLMGDFQVASNIEAVKAWRVFELWIQNNFLDDRLSVLVGLYDLNSEFDVLRPGTLFINSSFGIGAEYAQSGLNGPSIFPISSLGIRMATFIGDRTRVRLAILDAVSGDPENLKSNEIHLSRKEGALISGEVSIYTDASFSENNLNIERSYVTRRRKVGREHEVYKNDKVNIGGWYYTSEFEAINDQSSSHGNYGVYIGAQKYMPIGEKGDFASLFGRYGVASSRFNRFGSALSGGVVVSNPITTMDDNFGLAFSSGINGAEFQEIQGSSETTETVIEFTYSLPLASWFLLQPDVQYVINPSTQQELMNPLSFAMLVQISFKY</sequence>
<keyword evidence="2" id="KW-0732">Signal</keyword>
<dbReference type="GO" id="GO:0015288">
    <property type="term" value="F:porin activity"/>
    <property type="evidence" value="ECO:0007669"/>
    <property type="project" value="InterPro"/>
</dbReference>
<accession>A0A239LCU9</accession>
<name>A0A239LCU9_EKHLU</name>
<dbReference type="AlphaFoldDB" id="A0A239LCU9"/>
<reference evidence="3 4" key="1">
    <citation type="submission" date="2017-06" db="EMBL/GenBank/DDBJ databases">
        <authorList>
            <person name="Kim H.J."/>
            <person name="Triplett B.A."/>
        </authorList>
    </citation>
    <scope>NUCLEOTIDE SEQUENCE [LARGE SCALE GENOMIC DNA]</scope>
    <source>
        <strain evidence="3 4">DSM 19307</strain>
    </source>
</reference>
<dbReference type="PANTHER" id="PTHR37944:SF1">
    <property type="entry name" value="PORIN B"/>
    <property type="match status" value="1"/>
</dbReference>
<evidence type="ECO:0000256" key="1">
    <source>
        <dbReference type="ARBA" id="ARBA00008769"/>
    </source>
</evidence>
<dbReference type="Pfam" id="PF04966">
    <property type="entry name" value="OprB"/>
    <property type="match status" value="1"/>
</dbReference>
<dbReference type="InterPro" id="IPR038673">
    <property type="entry name" value="OprB_sf"/>
</dbReference>